<evidence type="ECO:0000256" key="10">
    <source>
        <dbReference type="ARBA" id="ARBA00031051"/>
    </source>
</evidence>
<evidence type="ECO:0000256" key="12">
    <source>
        <dbReference type="PIRSR" id="PIRSR006118-2"/>
    </source>
</evidence>
<evidence type="ECO:0000256" key="4">
    <source>
        <dbReference type="ARBA" id="ARBA00011881"/>
    </source>
</evidence>
<evidence type="ECO:0000313" key="13">
    <source>
        <dbReference type="EMBL" id="QNN77748.1"/>
    </source>
</evidence>
<dbReference type="InterPro" id="IPR036412">
    <property type="entry name" value="HAD-like_sf"/>
</dbReference>
<dbReference type="GeneID" id="81472877"/>
<protein>
    <recommendedName>
        <fullName evidence="6 11">3-deoxy-D-manno-octulosonate 8-phosphate phosphatase KdsC</fullName>
        <ecNumber evidence="5 11">3.1.3.45</ecNumber>
    </recommendedName>
    <alternativeName>
        <fullName evidence="10 11">KDO 8-P phosphatase</fullName>
    </alternativeName>
</protein>
<dbReference type="CDD" id="cd01630">
    <property type="entry name" value="HAD_KDO-like"/>
    <property type="match status" value="1"/>
</dbReference>
<evidence type="ECO:0000256" key="5">
    <source>
        <dbReference type="ARBA" id="ARBA00013066"/>
    </source>
</evidence>
<feature type="binding site" evidence="12">
    <location>
        <position position="28"/>
    </location>
    <ligand>
        <name>substrate</name>
    </ligand>
</feature>
<dbReference type="GO" id="GO:0046872">
    <property type="term" value="F:metal ion binding"/>
    <property type="evidence" value="ECO:0007669"/>
    <property type="project" value="UniProtKB-UniRule"/>
</dbReference>
<feature type="binding site" evidence="12">
    <location>
        <position position="118"/>
    </location>
    <ligand>
        <name>Mg(2+)</name>
        <dbReference type="ChEBI" id="CHEBI:18420"/>
    </ligand>
</feature>
<dbReference type="Gene3D" id="3.40.50.1000">
    <property type="entry name" value="HAD superfamily/HAD-like"/>
    <property type="match status" value="1"/>
</dbReference>
<evidence type="ECO:0000256" key="9">
    <source>
        <dbReference type="ARBA" id="ARBA00022842"/>
    </source>
</evidence>
<comment type="function">
    <text evidence="11">Catalyzes the hydrolysis of 3-deoxy-D-manno-octulosonate 8-phosphate (KDO 8-P) to 3-deoxy-D-manno-octulosonate (KDO) and inorganic phosphate.</text>
</comment>
<feature type="binding site" evidence="12">
    <location>
        <position position="26"/>
    </location>
    <ligand>
        <name>Mg(2+)</name>
        <dbReference type="ChEBI" id="CHEBI:18420"/>
    </ligand>
</feature>
<dbReference type="GO" id="GO:0008781">
    <property type="term" value="F:N-acylneuraminate cytidylyltransferase activity"/>
    <property type="evidence" value="ECO:0007669"/>
    <property type="project" value="TreeGrafter"/>
</dbReference>
<comment type="catalytic activity">
    <reaction evidence="1 11">
        <text>3-deoxy-alpha-D-manno-2-octulosonate-8-phosphate + H2O = 3-deoxy-alpha-D-manno-oct-2-ulosonate + phosphate</text>
        <dbReference type="Rhea" id="RHEA:11500"/>
        <dbReference type="ChEBI" id="CHEBI:15377"/>
        <dbReference type="ChEBI" id="CHEBI:43474"/>
        <dbReference type="ChEBI" id="CHEBI:85985"/>
        <dbReference type="ChEBI" id="CHEBI:85986"/>
        <dbReference type="EC" id="3.1.3.45"/>
    </reaction>
</comment>
<keyword evidence="8 11" id="KW-0378">Hydrolase</keyword>
<gene>
    <name evidence="13" type="ORF">IAE60_17945</name>
</gene>
<dbReference type="PANTHER" id="PTHR21485:SF3">
    <property type="entry name" value="N-ACYLNEURAMINATE CYTIDYLYLTRANSFERASE"/>
    <property type="match status" value="1"/>
</dbReference>
<name>A0A7G9TCC3_PSEMX</name>
<dbReference type="InterPro" id="IPR050793">
    <property type="entry name" value="CMP-NeuNAc_synthase"/>
</dbReference>
<organism evidence="13 14">
    <name type="scientific">Pseudoxanthomonas mexicana</name>
    <dbReference type="NCBI Taxonomy" id="128785"/>
    <lineage>
        <taxon>Bacteria</taxon>
        <taxon>Pseudomonadati</taxon>
        <taxon>Pseudomonadota</taxon>
        <taxon>Gammaproteobacteria</taxon>
        <taxon>Lysobacterales</taxon>
        <taxon>Lysobacteraceae</taxon>
        <taxon>Pseudoxanthomonas</taxon>
    </lineage>
</organism>
<comment type="cofactor">
    <cofactor evidence="2 11 12">
        <name>Mg(2+)</name>
        <dbReference type="ChEBI" id="CHEBI:18420"/>
    </cofactor>
</comment>
<dbReference type="NCBIfam" id="TIGR01670">
    <property type="entry name" value="KdsC-phosphatas"/>
    <property type="match status" value="1"/>
</dbReference>
<keyword evidence="9 11" id="KW-0460">Magnesium</keyword>
<evidence type="ECO:0000256" key="6">
    <source>
        <dbReference type="ARBA" id="ARBA00020092"/>
    </source>
</evidence>
<dbReference type="InterPro" id="IPR023214">
    <property type="entry name" value="HAD_sf"/>
</dbReference>
<comment type="similarity">
    <text evidence="3 11">Belongs to the KdsC family.</text>
</comment>
<dbReference type="SUPFAM" id="SSF56784">
    <property type="entry name" value="HAD-like"/>
    <property type="match status" value="1"/>
</dbReference>
<dbReference type="PIRSF" id="PIRSF006118">
    <property type="entry name" value="KDO8-P_Ptase"/>
    <property type="match status" value="1"/>
</dbReference>
<dbReference type="SFLD" id="SFLDG01136">
    <property type="entry name" value="C1.6:_Phosphoserine_Phosphatas"/>
    <property type="match status" value="1"/>
</dbReference>
<evidence type="ECO:0000256" key="11">
    <source>
        <dbReference type="PIRNR" id="PIRNR006118"/>
    </source>
</evidence>
<dbReference type="PANTHER" id="PTHR21485">
    <property type="entry name" value="HAD SUPERFAMILY MEMBERS CMAS AND KDSC"/>
    <property type="match status" value="1"/>
</dbReference>
<keyword evidence="11" id="KW-0448">Lipopolysaccharide biosynthesis</keyword>
<dbReference type="EMBL" id="CP060731">
    <property type="protein sequence ID" value="QNN77748.1"/>
    <property type="molecule type" value="Genomic_DNA"/>
</dbReference>
<dbReference type="Proteomes" id="UP000515838">
    <property type="component" value="Chromosome"/>
</dbReference>
<dbReference type="SFLD" id="SFLDS00003">
    <property type="entry name" value="Haloacid_Dehalogenase"/>
    <property type="match status" value="1"/>
</dbReference>
<accession>A0A7G9TCC3</accession>
<dbReference type="GO" id="GO:0009103">
    <property type="term" value="P:lipopolysaccharide biosynthetic process"/>
    <property type="evidence" value="ECO:0007669"/>
    <property type="project" value="UniProtKB-UniRule"/>
</dbReference>
<evidence type="ECO:0000313" key="14">
    <source>
        <dbReference type="Proteomes" id="UP000515838"/>
    </source>
</evidence>
<dbReference type="FunFam" id="3.40.50.1000:FF:000029">
    <property type="entry name" value="3-deoxy-D-manno-octulosonate 8-phosphate phosphatase KdsC"/>
    <property type="match status" value="1"/>
</dbReference>
<evidence type="ECO:0000256" key="3">
    <source>
        <dbReference type="ARBA" id="ARBA00005893"/>
    </source>
</evidence>
<evidence type="ECO:0000256" key="7">
    <source>
        <dbReference type="ARBA" id="ARBA00022723"/>
    </source>
</evidence>
<evidence type="ECO:0000256" key="2">
    <source>
        <dbReference type="ARBA" id="ARBA00001946"/>
    </source>
</evidence>
<comment type="subunit">
    <text evidence="4 11">Homotetramer.</text>
</comment>
<keyword evidence="7 11" id="KW-0479">Metal-binding</keyword>
<reference evidence="13 14" key="1">
    <citation type="submission" date="2020-08" db="EMBL/GenBank/DDBJ databases">
        <title>Streptomycin Non-resistant strain, P. mexicana.</title>
        <authorList>
            <person name="Ganesh-Kumar S."/>
            <person name="Zhe T."/>
            <person name="Yu Z."/>
            <person name="Min Y."/>
        </authorList>
    </citation>
    <scope>NUCLEOTIDE SEQUENCE [LARGE SCALE GENOMIC DNA]</scope>
    <source>
        <strain evidence="13 14">GTZY2</strain>
    </source>
</reference>
<dbReference type="SFLD" id="SFLDG01138">
    <property type="entry name" value="C1.6.2:_Deoxy-d-mannose-octulo"/>
    <property type="match status" value="1"/>
</dbReference>
<proteinExistence type="inferred from homology"/>
<evidence type="ECO:0000256" key="8">
    <source>
        <dbReference type="ARBA" id="ARBA00022801"/>
    </source>
</evidence>
<dbReference type="GO" id="GO:0019143">
    <property type="term" value="F:3-deoxy-manno-octulosonate-8-phosphatase activity"/>
    <property type="evidence" value="ECO:0007669"/>
    <property type="project" value="UniProtKB-UniRule"/>
</dbReference>
<dbReference type="AlphaFoldDB" id="A0A7G9TCC3"/>
<dbReference type="EC" id="3.1.3.45" evidence="5 11"/>
<dbReference type="RefSeq" id="WP_187573272.1">
    <property type="nucleotide sequence ID" value="NZ_CP060731.1"/>
</dbReference>
<sequence>MPLSHLHDLTDDVLARAARIRLACFDVDGTLTDGRLYLDSEGREQKTFHVQDGQGLVLLKRAGIEVAFITARGGTVAVARGRELGVQVFTGVKDKLARVRELGAGLGLGMEQVAFMGDDLPDVPAFREVGLAIAPADAHPWTAQYAHWRTRRRGGQGAAREACDLLLGTQGHAPLFEGGTA</sequence>
<dbReference type="InterPro" id="IPR010023">
    <property type="entry name" value="KdsC_fam"/>
</dbReference>
<evidence type="ECO:0000256" key="1">
    <source>
        <dbReference type="ARBA" id="ARBA00000898"/>
    </source>
</evidence>